<organism evidence="3 4">
    <name type="scientific">Algibacter aquimarinus</name>
    <dbReference type="NCBI Taxonomy" id="1136748"/>
    <lineage>
        <taxon>Bacteria</taxon>
        <taxon>Pseudomonadati</taxon>
        <taxon>Bacteroidota</taxon>
        <taxon>Flavobacteriia</taxon>
        <taxon>Flavobacteriales</taxon>
        <taxon>Flavobacteriaceae</taxon>
        <taxon>Algibacter</taxon>
    </lineage>
</organism>
<evidence type="ECO:0000313" key="3">
    <source>
        <dbReference type="EMBL" id="GAA4961483.1"/>
    </source>
</evidence>
<feature type="transmembrane region" description="Helical" evidence="1">
    <location>
        <begin position="18"/>
        <end position="36"/>
    </location>
</feature>
<dbReference type="GO" id="GO:0016301">
    <property type="term" value="F:kinase activity"/>
    <property type="evidence" value="ECO:0007669"/>
    <property type="project" value="UniProtKB-KW"/>
</dbReference>
<accession>A0ABP9H404</accession>
<dbReference type="Pfam" id="PF06580">
    <property type="entry name" value="His_kinase"/>
    <property type="match status" value="1"/>
</dbReference>
<dbReference type="SUPFAM" id="SSF55874">
    <property type="entry name" value="ATPase domain of HSP90 chaperone/DNA topoisomerase II/histidine kinase"/>
    <property type="match status" value="1"/>
</dbReference>
<keyword evidence="3" id="KW-0418">Kinase</keyword>
<evidence type="ECO:0000256" key="1">
    <source>
        <dbReference type="SAM" id="Phobius"/>
    </source>
</evidence>
<reference evidence="4" key="1">
    <citation type="journal article" date="2019" name="Int. J. Syst. Evol. Microbiol.">
        <title>The Global Catalogue of Microorganisms (GCM) 10K type strain sequencing project: providing services to taxonomists for standard genome sequencing and annotation.</title>
        <authorList>
            <consortium name="The Broad Institute Genomics Platform"/>
            <consortium name="The Broad Institute Genome Sequencing Center for Infectious Disease"/>
            <person name="Wu L."/>
            <person name="Ma J."/>
        </authorList>
    </citation>
    <scope>NUCLEOTIDE SEQUENCE [LARGE SCALE GENOMIC DNA]</scope>
    <source>
        <strain evidence="4">JCM 18287</strain>
    </source>
</reference>
<dbReference type="InterPro" id="IPR003594">
    <property type="entry name" value="HATPase_dom"/>
</dbReference>
<evidence type="ECO:0000313" key="4">
    <source>
        <dbReference type="Proteomes" id="UP001501692"/>
    </source>
</evidence>
<keyword evidence="4" id="KW-1185">Reference proteome</keyword>
<protein>
    <submittedName>
        <fullName evidence="3">Histidine kinase</fullName>
    </submittedName>
</protein>
<comment type="caution">
    <text evidence="3">The sequence shown here is derived from an EMBL/GenBank/DDBJ whole genome shotgun (WGS) entry which is preliminary data.</text>
</comment>
<feature type="transmembrane region" description="Helical" evidence="1">
    <location>
        <begin position="91"/>
        <end position="110"/>
    </location>
</feature>
<keyword evidence="1" id="KW-0472">Membrane</keyword>
<dbReference type="Pfam" id="PF02518">
    <property type="entry name" value="HATPase_c"/>
    <property type="match status" value="1"/>
</dbReference>
<name>A0ABP9H404_9FLAO</name>
<sequence length="356" mass="41554">MKNKFLKKHSFGVRHDELLAFVCFYILFALFYHFTLEINSLGYNNSNYNLFSFLDFFDGSGLGYTIKFILTVPIWWLIFRKLKNWPLKFRLLLHVFFLPLFVIIWQTVYYEICELLGFFHLQGSGKIWDIYIPGLFYVLQFGILHAYNYYRENQRKLVLEGELRNAALKSELSAIKAQLNPHFLYNIFNTISASVPAENEKTRHMIAELSDLFRYQLKASQVDLVPLKEELDFVKKYLDLEKERFQERLQIEIDVDKNLMNEQVPPMLLQPLVENSVKHGLSSLINGGTISITILKKEGKLAFEISDSGVGIKDKEQVFGKGIGLTNTRLRLEKMYQSSLKLSDNNPQGLKVMFEL</sequence>
<evidence type="ECO:0000259" key="2">
    <source>
        <dbReference type="PROSITE" id="PS50109"/>
    </source>
</evidence>
<dbReference type="InterPro" id="IPR005467">
    <property type="entry name" value="His_kinase_dom"/>
</dbReference>
<dbReference type="PANTHER" id="PTHR34220:SF7">
    <property type="entry name" value="SENSOR HISTIDINE KINASE YPDA"/>
    <property type="match status" value="1"/>
</dbReference>
<keyword evidence="1" id="KW-1133">Transmembrane helix</keyword>
<dbReference type="Proteomes" id="UP001501692">
    <property type="component" value="Unassembled WGS sequence"/>
</dbReference>
<dbReference type="PROSITE" id="PS50109">
    <property type="entry name" value="HIS_KIN"/>
    <property type="match status" value="1"/>
</dbReference>
<dbReference type="RefSeq" id="WP_345164583.1">
    <property type="nucleotide sequence ID" value="NZ_BAABJK010000004.1"/>
</dbReference>
<keyword evidence="1" id="KW-0812">Transmembrane</keyword>
<keyword evidence="3" id="KW-0808">Transferase</keyword>
<dbReference type="InterPro" id="IPR010559">
    <property type="entry name" value="Sig_transdc_His_kin_internal"/>
</dbReference>
<feature type="transmembrane region" description="Helical" evidence="1">
    <location>
        <begin position="130"/>
        <end position="150"/>
    </location>
</feature>
<dbReference type="InterPro" id="IPR036890">
    <property type="entry name" value="HATPase_C_sf"/>
</dbReference>
<gene>
    <name evidence="3" type="ORF">GCM10023315_06890</name>
</gene>
<dbReference type="Gene3D" id="3.30.565.10">
    <property type="entry name" value="Histidine kinase-like ATPase, C-terminal domain"/>
    <property type="match status" value="1"/>
</dbReference>
<dbReference type="PANTHER" id="PTHR34220">
    <property type="entry name" value="SENSOR HISTIDINE KINASE YPDA"/>
    <property type="match status" value="1"/>
</dbReference>
<feature type="domain" description="Histidine kinase" evidence="2">
    <location>
        <begin position="163"/>
        <end position="356"/>
    </location>
</feature>
<dbReference type="InterPro" id="IPR050640">
    <property type="entry name" value="Bact_2-comp_sensor_kinase"/>
</dbReference>
<dbReference type="EMBL" id="BAABJK010000004">
    <property type="protein sequence ID" value="GAA4961483.1"/>
    <property type="molecule type" value="Genomic_DNA"/>
</dbReference>
<proteinExistence type="predicted"/>
<feature type="transmembrane region" description="Helical" evidence="1">
    <location>
        <begin position="56"/>
        <end position="79"/>
    </location>
</feature>